<reference evidence="1 2" key="1">
    <citation type="journal article" date="2016" name="Genome Announc.">
        <title>Draft Genome Sequences of Five Rapidly Growing Mycobacterium Species, M. thermoresistibile, M. fortuitum subsp. acetamidolyticum, M. canariasense, M. brisbanense, and M. novocastrense.</title>
        <authorList>
            <person name="Katahira K."/>
            <person name="Ogura Y."/>
            <person name="Gotoh Y."/>
            <person name="Hayashi T."/>
        </authorList>
    </citation>
    <scope>NUCLEOTIDE SEQUENCE [LARGE SCALE GENOMIC DNA]</scope>
    <source>
        <strain evidence="1 2">JCM6368</strain>
    </source>
</reference>
<comment type="caution">
    <text evidence="1">The sequence shown here is derived from an EMBL/GenBank/DDBJ whole genome shotgun (WGS) entry which is preliminary data.</text>
</comment>
<dbReference type="Proteomes" id="UP000069705">
    <property type="component" value="Unassembled WGS sequence"/>
</dbReference>
<evidence type="ECO:0000313" key="2">
    <source>
        <dbReference type="Proteomes" id="UP000069705"/>
    </source>
</evidence>
<keyword evidence="1" id="KW-0067">ATP-binding</keyword>
<organism evidence="1 2">
    <name type="scientific">Mycolicibacterium fortuitum subsp. acetamidolyticum</name>
    <dbReference type="NCBI Taxonomy" id="144550"/>
    <lineage>
        <taxon>Bacteria</taxon>
        <taxon>Bacillati</taxon>
        <taxon>Actinomycetota</taxon>
        <taxon>Actinomycetes</taxon>
        <taxon>Mycobacteriales</taxon>
        <taxon>Mycobacteriaceae</taxon>
        <taxon>Mycolicibacterium</taxon>
    </lineage>
</organism>
<dbReference type="AlphaFoldDB" id="A0A117IDV3"/>
<sequence length="66" mass="6877">MMSLLASHAVSNDAADTAATRVADRTVCCTLPPYRLVKSAPAQLILVTTAGRPDGYLMVATSSPDI</sequence>
<name>A0A117IDV3_MYCFO</name>
<keyword evidence="1" id="KW-0347">Helicase</keyword>
<proteinExistence type="predicted"/>
<protein>
    <submittedName>
        <fullName evidence="1">Putative DEAD/DEAH box helicase</fullName>
    </submittedName>
</protein>
<keyword evidence="1" id="KW-0547">Nucleotide-binding</keyword>
<keyword evidence="1" id="KW-0378">Hydrolase</keyword>
<evidence type="ECO:0000313" key="1">
    <source>
        <dbReference type="EMBL" id="GAT01661.1"/>
    </source>
</evidence>
<gene>
    <name evidence="1" type="ORF">RMCFA_1773</name>
</gene>
<reference evidence="2" key="2">
    <citation type="submission" date="2016-02" db="EMBL/GenBank/DDBJ databases">
        <title>Draft genome sequence of five rapidly growing Mycobacterium species.</title>
        <authorList>
            <person name="Katahira K."/>
            <person name="Gotou Y."/>
            <person name="Iida K."/>
            <person name="Ogura Y."/>
            <person name="Hayashi T."/>
        </authorList>
    </citation>
    <scope>NUCLEOTIDE SEQUENCE [LARGE SCALE GENOMIC DNA]</scope>
    <source>
        <strain evidence="2">JCM6368</strain>
    </source>
</reference>
<accession>A0A117IDV3</accession>
<dbReference type="GO" id="GO:0004386">
    <property type="term" value="F:helicase activity"/>
    <property type="evidence" value="ECO:0007669"/>
    <property type="project" value="UniProtKB-KW"/>
</dbReference>
<dbReference type="EMBL" id="BCSZ01000016">
    <property type="protein sequence ID" value="GAT01661.1"/>
    <property type="molecule type" value="Genomic_DNA"/>
</dbReference>